<evidence type="ECO:0000256" key="1">
    <source>
        <dbReference type="ARBA" id="ARBA00022679"/>
    </source>
</evidence>
<dbReference type="Gene3D" id="3.30.559.10">
    <property type="entry name" value="Chloramphenicol acetyltransferase-like domain"/>
    <property type="match status" value="2"/>
</dbReference>
<gene>
    <name evidence="2" type="ORF">PG991_001155</name>
</gene>
<name>A0ABR1SU20_9PEZI</name>
<organism evidence="2 3">
    <name type="scientific">Apiospora marii</name>
    <dbReference type="NCBI Taxonomy" id="335849"/>
    <lineage>
        <taxon>Eukaryota</taxon>
        <taxon>Fungi</taxon>
        <taxon>Dikarya</taxon>
        <taxon>Ascomycota</taxon>
        <taxon>Pezizomycotina</taxon>
        <taxon>Sordariomycetes</taxon>
        <taxon>Xylariomycetidae</taxon>
        <taxon>Amphisphaeriales</taxon>
        <taxon>Apiosporaceae</taxon>
        <taxon>Apiospora</taxon>
    </lineage>
</organism>
<reference evidence="2 3" key="1">
    <citation type="submission" date="2023-01" db="EMBL/GenBank/DDBJ databases">
        <title>Analysis of 21 Apiospora genomes using comparative genomics revels a genus with tremendous synthesis potential of carbohydrate active enzymes and secondary metabolites.</title>
        <authorList>
            <person name="Sorensen T."/>
        </authorList>
    </citation>
    <scope>NUCLEOTIDE SEQUENCE [LARGE SCALE GENOMIC DNA]</scope>
    <source>
        <strain evidence="2 3">CBS 20057</strain>
    </source>
</reference>
<dbReference type="EMBL" id="JAQQWI010000002">
    <property type="protein sequence ID" value="KAK8037809.1"/>
    <property type="molecule type" value="Genomic_DNA"/>
</dbReference>
<dbReference type="InterPro" id="IPR023213">
    <property type="entry name" value="CAT-like_dom_sf"/>
</dbReference>
<evidence type="ECO:0000313" key="3">
    <source>
        <dbReference type="Proteomes" id="UP001396898"/>
    </source>
</evidence>
<sequence>MGNDQKDFVALAMFQLPTPSSDQELTPLDLVMPRVYGTRWILCFPLSSEADTKQVLVSPFTPTHTDKANSSKDLAKDMPSYADLKAQGFPLDKFSTAQLSPLGVMPEPPSPVMAAQANFIEGGLLLTVAFHHSAGDATALETILGIWAQNTAAVASDSKAFASPDARSTDRSALMQGTPPASMDGFPEYLLKPDEKQPTVPADENAPPPAAFQMPPMQCRILYFSAAKLAELKQEAAAYSTNDAMSAFLWCQMTAARNPSSDVDGKVSAFAYAVNIRSRTSPPLPPTYLGNGSMPSMTDRLPVSELLGSVDATTASGGGLKRAAAAIRTSLQRYDTPSRVSETLGLLGARADPADYKLTFNAFLGPDIVSTSWADIKVYAQNWGRDLGSPEGFRMPGEGADGIVMIMPRRPGDDGLEVLVGLELGAMGRFLESAEFRRFAEVRC</sequence>
<dbReference type="PANTHER" id="PTHR31896">
    <property type="entry name" value="FAMILY REGULATORY PROTEIN, PUTATIVE (AFU_ORTHOLOGUE AFUA_3G14730)-RELATED"/>
    <property type="match status" value="1"/>
</dbReference>
<comment type="caution">
    <text evidence="2">The sequence shown here is derived from an EMBL/GenBank/DDBJ whole genome shotgun (WGS) entry which is preliminary data.</text>
</comment>
<dbReference type="Pfam" id="PF02458">
    <property type="entry name" value="Transferase"/>
    <property type="match status" value="1"/>
</dbReference>
<keyword evidence="3" id="KW-1185">Reference proteome</keyword>
<dbReference type="Proteomes" id="UP001396898">
    <property type="component" value="Unassembled WGS sequence"/>
</dbReference>
<accession>A0ABR1SU20</accession>
<dbReference type="InterPro" id="IPR051283">
    <property type="entry name" value="Sec_Metabolite_Acyltrans"/>
</dbReference>
<proteinExistence type="predicted"/>
<protein>
    <submittedName>
        <fullName evidence="2">Trichothecene 3-o-acetyltransferase</fullName>
    </submittedName>
</protein>
<evidence type="ECO:0000313" key="2">
    <source>
        <dbReference type="EMBL" id="KAK8037809.1"/>
    </source>
</evidence>
<dbReference type="PANTHER" id="PTHR31896:SF64">
    <property type="entry name" value="TRICHOTHECENE 3-O-ACETYLTRANSFERASE"/>
    <property type="match status" value="1"/>
</dbReference>
<keyword evidence="1" id="KW-0808">Transferase</keyword>